<accession>A0A5P1EBG8</accession>
<feature type="signal peptide" evidence="4">
    <location>
        <begin position="1"/>
        <end position="23"/>
    </location>
</feature>
<protein>
    <recommendedName>
        <fullName evidence="5">Legume lectin domain-containing protein</fullName>
    </recommendedName>
</protein>
<dbReference type="InterPro" id="IPR001220">
    <property type="entry name" value="Legume_lectin_dom"/>
</dbReference>
<keyword evidence="3" id="KW-0812">Transmembrane</keyword>
<dbReference type="Gene3D" id="2.60.120.200">
    <property type="match status" value="2"/>
</dbReference>
<evidence type="ECO:0000256" key="3">
    <source>
        <dbReference type="SAM" id="Phobius"/>
    </source>
</evidence>
<keyword evidence="4" id="KW-0732">Signal</keyword>
<dbReference type="Gramene" id="ONK62129">
    <property type="protein sequence ID" value="ONK62129"/>
    <property type="gene ID" value="A4U43_C07F650"/>
</dbReference>
<dbReference type="Pfam" id="PF00139">
    <property type="entry name" value="Lectin_legB"/>
    <property type="match status" value="2"/>
</dbReference>
<reference evidence="7" key="1">
    <citation type="journal article" date="2017" name="Nat. Commun.">
        <title>The asparagus genome sheds light on the origin and evolution of a young Y chromosome.</title>
        <authorList>
            <person name="Harkess A."/>
            <person name="Zhou J."/>
            <person name="Xu C."/>
            <person name="Bowers J.E."/>
            <person name="Van der Hulst R."/>
            <person name="Ayyampalayam S."/>
            <person name="Mercati F."/>
            <person name="Riccardi P."/>
            <person name="McKain M.R."/>
            <person name="Kakrana A."/>
            <person name="Tang H."/>
            <person name="Ray J."/>
            <person name="Groenendijk J."/>
            <person name="Arikit S."/>
            <person name="Mathioni S.M."/>
            <person name="Nakano M."/>
            <person name="Shan H."/>
            <person name="Telgmann-Rauber A."/>
            <person name="Kanno A."/>
            <person name="Yue Z."/>
            <person name="Chen H."/>
            <person name="Li W."/>
            <person name="Chen Y."/>
            <person name="Xu X."/>
            <person name="Zhang Y."/>
            <person name="Luo S."/>
            <person name="Chen H."/>
            <person name="Gao J."/>
            <person name="Mao Z."/>
            <person name="Pires J.C."/>
            <person name="Luo M."/>
            <person name="Kudrna D."/>
            <person name="Wing R.A."/>
            <person name="Meyers B.C."/>
            <person name="Yi K."/>
            <person name="Kong H."/>
            <person name="Lavrijsen P."/>
            <person name="Sunseri F."/>
            <person name="Falavigna A."/>
            <person name="Ye Y."/>
            <person name="Leebens-Mack J.H."/>
            <person name="Chen G."/>
        </authorList>
    </citation>
    <scope>NUCLEOTIDE SEQUENCE [LARGE SCALE GENOMIC DNA]</scope>
    <source>
        <strain evidence="7">cv. DH0086</strain>
    </source>
</reference>
<dbReference type="EMBL" id="CM007387">
    <property type="protein sequence ID" value="ONK62129.1"/>
    <property type="molecule type" value="Genomic_DNA"/>
</dbReference>
<keyword evidence="3" id="KW-1133">Transmembrane helix</keyword>
<dbReference type="InterPro" id="IPR050258">
    <property type="entry name" value="Leguminous_Lectin"/>
</dbReference>
<gene>
    <name evidence="6" type="ORF">A4U43_C07F650</name>
</gene>
<dbReference type="SUPFAM" id="SSF49899">
    <property type="entry name" value="Concanavalin A-like lectins/glucanases"/>
    <property type="match status" value="1"/>
</dbReference>
<feature type="chain" id="PRO_5024338701" description="Legume lectin domain-containing protein" evidence="4">
    <location>
        <begin position="24"/>
        <end position="319"/>
    </location>
</feature>
<dbReference type="Proteomes" id="UP000243459">
    <property type="component" value="Chromosome 7"/>
</dbReference>
<dbReference type="OMA" id="PQWMHSE"/>
<evidence type="ECO:0000259" key="5">
    <source>
        <dbReference type="Pfam" id="PF00139"/>
    </source>
</evidence>
<dbReference type="GO" id="GO:0030246">
    <property type="term" value="F:carbohydrate binding"/>
    <property type="evidence" value="ECO:0007669"/>
    <property type="project" value="UniProtKB-KW"/>
</dbReference>
<name>A0A5P1EBG8_ASPOF</name>
<feature type="domain" description="Legume lectin" evidence="5">
    <location>
        <begin position="146"/>
        <end position="234"/>
    </location>
</feature>
<evidence type="ECO:0000256" key="4">
    <source>
        <dbReference type="SAM" id="SignalP"/>
    </source>
</evidence>
<keyword evidence="3" id="KW-0472">Membrane</keyword>
<evidence type="ECO:0000256" key="2">
    <source>
        <dbReference type="ARBA" id="ARBA00022734"/>
    </source>
</evidence>
<organism evidence="6 7">
    <name type="scientific">Asparagus officinalis</name>
    <name type="common">Garden asparagus</name>
    <dbReference type="NCBI Taxonomy" id="4686"/>
    <lineage>
        <taxon>Eukaryota</taxon>
        <taxon>Viridiplantae</taxon>
        <taxon>Streptophyta</taxon>
        <taxon>Embryophyta</taxon>
        <taxon>Tracheophyta</taxon>
        <taxon>Spermatophyta</taxon>
        <taxon>Magnoliopsida</taxon>
        <taxon>Liliopsida</taxon>
        <taxon>Asparagales</taxon>
        <taxon>Asparagaceae</taxon>
        <taxon>Asparagoideae</taxon>
        <taxon>Asparagus</taxon>
    </lineage>
</organism>
<evidence type="ECO:0000256" key="1">
    <source>
        <dbReference type="ARBA" id="ARBA00007606"/>
    </source>
</evidence>
<evidence type="ECO:0000313" key="7">
    <source>
        <dbReference type="Proteomes" id="UP000243459"/>
    </source>
</evidence>
<feature type="domain" description="Legume lectin" evidence="5">
    <location>
        <begin position="33"/>
        <end position="113"/>
    </location>
</feature>
<dbReference type="PANTHER" id="PTHR32401">
    <property type="entry name" value="CONCANAVALIN A-LIKE LECTIN FAMILY PROTEIN"/>
    <property type="match status" value="1"/>
</dbReference>
<keyword evidence="2" id="KW-0430">Lectin</keyword>
<dbReference type="PANTHER" id="PTHR32401:SF16">
    <property type="entry name" value="CONCANAVALIN A-LIKE LECTIN FAMILY PROTEIN"/>
    <property type="match status" value="1"/>
</dbReference>
<sequence>MAPFLLSGYAIFLLLCFSALSMGSVDEKLPFSLSFEKFENDQRFGSEIALYGDAEVRNSTVLMFGKGRMMCRKPFRFFGTNPGFSTYFSFSISAGYGQNLAFLLVPSNISQEAEVNPRFLVVKLAATNAAGASSIAFDVGGAIPVKSSSLVLSSEEKLHSWIDYDGASKMIEVKISKSRDLKPEKSLASCPVDLSNALWREAMYVGISSSGEGASRTSNVYSWSFNVTHGAPYQMHSEPLNPDSVTVRSYEDPLLPMRRGSPWKIVVALFVGVIFGALLASAVFFLRSKVVKRHPVSPIEYESEKIDSDGFKAVDVAGK</sequence>
<feature type="transmembrane region" description="Helical" evidence="3">
    <location>
        <begin position="265"/>
        <end position="286"/>
    </location>
</feature>
<dbReference type="AlphaFoldDB" id="A0A5P1EBG8"/>
<dbReference type="InterPro" id="IPR013320">
    <property type="entry name" value="ConA-like_dom_sf"/>
</dbReference>
<comment type="similarity">
    <text evidence="1">Belongs to the leguminous lectin family.</text>
</comment>
<keyword evidence="7" id="KW-1185">Reference proteome</keyword>
<proteinExistence type="inferred from homology"/>
<evidence type="ECO:0000313" key="6">
    <source>
        <dbReference type="EMBL" id="ONK62129.1"/>
    </source>
</evidence>
<dbReference type="OrthoDB" id="2019747at2759"/>